<dbReference type="Proteomes" id="UP001309876">
    <property type="component" value="Unassembled WGS sequence"/>
</dbReference>
<dbReference type="InterPro" id="IPR050859">
    <property type="entry name" value="Class-I_PLP-dep_aminotransf"/>
</dbReference>
<proteinExistence type="inferred from homology"/>
<dbReference type="EMBL" id="JAVRRJ010000002">
    <property type="protein sequence ID" value="KAK5088136.1"/>
    <property type="molecule type" value="Genomic_DNA"/>
</dbReference>
<keyword evidence="8" id="KW-1185">Reference proteome</keyword>
<comment type="caution">
    <text evidence="7">The sequence shown here is derived from an EMBL/GenBank/DDBJ whole genome shotgun (WGS) entry which is preliminary data.</text>
</comment>
<evidence type="ECO:0000256" key="1">
    <source>
        <dbReference type="ARBA" id="ARBA00001933"/>
    </source>
</evidence>
<keyword evidence="3" id="KW-0032">Aminotransferase</keyword>
<evidence type="ECO:0000256" key="5">
    <source>
        <dbReference type="ARBA" id="ARBA00022898"/>
    </source>
</evidence>
<dbReference type="PANTHER" id="PTHR42790:SF1">
    <property type="entry name" value="AROMATIC AMINO ACID AMINOTRANSFERASE, HYPOTHETICAL (EUROFUNG)"/>
    <property type="match status" value="1"/>
</dbReference>
<dbReference type="GO" id="GO:1901605">
    <property type="term" value="P:alpha-amino acid metabolic process"/>
    <property type="evidence" value="ECO:0007669"/>
    <property type="project" value="TreeGrafter"/>
</dbReference>
<reference evidence="7 8" key="1">
    <citation type="submission" date="2023-08" db="EMBL/GenBank/DDBJ databases">
        <title>Black Yeasts Isolated from many extreme environments.</title>
        <authorList>
            <person name="Coleine C."/>
            <person name="Stajich J.E."/>
            <person name="Selbmann L."/>
        </authorList>
    </citation>
    <scope>NUCLEOTIDE SEQUENCE [LARGE SCALE GENOMIC DNA]</scope>
    <source>
        <strain evidence="7 8">CCFEE 5910</strain>
    </source>
</reference>
<evidence type="ECO:0000256" key="3">
    <source>
        <dbReference type="ARBA" id="ARBA00022576"/>
    </source>
</evidence>
<keyword evidence="5" id="KW-0663">Pyridoxal phosphate</keyword>
<protein>
    <recommendedName>
        <fullName evidence="9">Aromatic amino acid aminotransferase</fullName>
    </recommendedName>
</protein>
<dbReference type="InterPro" id="IPR015421">
    <property type="entry name" value="PyrdxlP-dep_Trfase_major"/>
</dbReference>
<evidence type="ECO:0000313" key="8">
    <source>
        <dbReference type="Proteomes" id="UP001309876"/>
    </source>
</evidence>
<dbReference type="CDD" id="cd00609">
    <property type="entry name" value="AAT_like"/>
    <property type="match status" value="1"/>
</dbReference>
<gene>
    <name evidence="7" type="ORF">LTR05_002353</name>
</gene>
<organism evidence="7 8">
    <name type="scientific">Lithohypha guttulata</name>
    <dbReference type="NCBI Taxonomy" id="1690604"/>
    <lineage>
        <taxon>Eukaryota</taxon>
        <taxon>Fungi</taxon>
        <taxon>Dikarya</taxon>
        <taxon>Ascomycota</taxon>
        <taxon>Pezizomycotina</taxon>
        <taxon>Eurotiomycetes</taxon>
        <taxon>Chaetothyriomycetidae</taxon>
        <taxon>Chaetothyriales</taxon>
        <taxon>Trichomeriaceae</taxon>
        <taxon>Lithohypha</taxon>
    </lineage>
</organism>
<dbReference type="SUPFAM" id="SSF53383">
    <property type="entry name" value="PLP-dependent transferases"/>
    <property type="match status" value="1"/>
</dbReference>
<comment type="similarity">
    <text evidence="2">Belongs to the class-I pyridoxal-phosphate-dependent aminotransferase family.</text>
</comment>
<evidence type="ECO:0008006" key="9">
    <source>
        <dbReference type="Google" id="ProtNLM"/>
    </source>
</evidence>
<comment type="cofactor">
    <cofactor evidence="1">
        <name>pyridoxal 5'-phosphate</name>
        <dbReference type="ChEBI" id="CHEBI:597326"/>
    </cofactor>
</comment>
<feature type="compositionally biased region" description="Polar residues" evidence="6">
    <location>
        <begin position="97"/>
        <end position="112"/>
    </location>
</feature>
<evidence type="ECO:0000256" key="6">
    <source>
        <dbReference type="SAM" id="MobiDB-lite"/>
    </source>
</evidence>
<keyword evidence="4" id="KW-0808">Transferase</keyword>
<feature type="region of interest" description="Disordered" evidence="6">
    <location>
        <begin position="70"/>
        <end position="112"/>
    </location>
</feature>
<evidence type="ECO:0000256" key="4">
    <source>
        <dbReference type="ARBA" id="ARBA00022679"/>
    </source>
</evidence>
<sequence length="704" mass="79496">MVENMDNFELAPPVDLSHHFSAVTKRRVASKIKAFYKYFTIPGIANLAGGLPAPEYFPFDDLEAKSALPHRFKPTSNTPVDPPSASKKHKHNAYLNDPTQTRVTVPHASSQPNRLERIDLNTALQYGTAQGYPPLYAFIREFALTRLHPNIPYKDGGEVILTCGSTDGFAKILECFTNIWTPDSGKPLSEREGLLCEEFAYMNALQTARPRGMSVTPVAIDAEGMLAYGHPKCLYNVLSNWDVEKDGGKRPHIIYTVTMGQNPTSGLLSVKRRKEIYEICQKFDVLIAEDDPYFYIQFPHAANDFSQKHRNGQIVSMNHFAENNLNYQTSLRVPVRGIVKNSNGYPCTTTRMRKGKSSGSEFLDSLVPSYLSIDVDGRVIRMDTFSKTIAPGCRLGWLTAQPAIIEKILRITETSTQQPSGFVQSLVAEMLIGPDKYDFASSGKGSEKPAAGWKMDGWIRWLEGLRGNYERRMRIMCEVLEEGKYVATSGPSQADLQEQEVQARTRRLVQGVQAARRQRLNRVIACSYARTNAAELANPTIPSTTIQDFKSTPDDDDAFEVLTKTQIYDFVPPMAGMFLWLHLRLETHPLFSSFPHDQFSHALWIFQTRDPYKVLVAPGTMFAPTQEIQDAKGWQYYRLCFAAVNENDIRAISENFVKCCHDFWQIKDKKVIQDMLDEDESGQVSERVQELMKEGTWTVSPVMC</sequence>
<dbReference type="PANTHER" id="PTHR42790">
    <property type="entry name" value="AMINOTRANSFERASE"/>
    <property type="match status" value="1"/>
</dbReference>
<dbReference type="AlphaFoldDB" id="A0AAN7T267"/>
<evidence type="ECO:0000256" key="2">
    <source>
        <dbReference type="ARBA" id="ARBA00007441"/>
    </source>
</evidence>
<dbReference type="Gene3D" id="3.40.640.10">
    <property type="entry name" value="Type I PLP-dependent aspartate aminotransferase-like (Major domain)"/>
    <property type="match status" value="2"/>
</dbReference>
<dbReference type="InterPro" id="IPR015424">
    <property type="entry name" value="PyrdxlP-dep_Trfase"/>
</dbReference>
<dbReference type="GO" id="GO:0008483">
    <property type="term" value="F:transaminase activity"/>
    <property type="evidence" value="ECO:0007669"/>
    <property type="project" value="UniProtKB-KW"/>
</dbReference>
<evidence type="ECO:0000313" key="7">
    <source>
        <dbReference type="EMBL" id="KAK5088136.1"/>
    </source>
</evidence>
<name>A0AAN7T267_9EURO</name>
<accession>A0AAN7T267</accession>